<gene>
    <name evidence="2" type="ORF">BDA96_04G150600</name>
</gene>
<feature type="compositionally biased region" description="Pro residues" evidence="1">
    <location>
        <begin position="67"/>
        <end position="78"/>
    </location>
</feature>
<dbReference type="Proteomes" id="UP000807115">
    <property type="component" value="Chromosome 4"/>
</dbReference>
<evidence type="ECO:0000313" key="3">
    <source>
        <dbReference type="Proteomes" id="UP000807115"/>
    </source>
</evidence>
<reference evidence="2" key="2">
    <citation type="submission" date="2020-10" db="EMBL/GenBank/DDBJ databases">
        <authorList>
            <person name="Cooper E.A."/>
            <person name="Brenton Z.W."/>
            <person name="Flinn B.S."/>
            <person name="Jenkins J."/>
            <person name="Shu S."/>
            <person name="Flowers D."/>
            <person name="Luo F."/>
            <person name="Wang Y."/>
            <person name="Xia P."/>
            <person name="Barry K."/>
            <person name="Daum C."/>
            <person name="Lipzen A."/>
            <person name="Yoshinaga Y."/>
            <person name="Schmutz J."/>
            <person name="Saski C."/>
            <person name="Vermerris W."/>
            <person name="Kresovich S."/>
        </authorList>
    </citation>
    <scope>NUCLEOTIDE SEQUENCE</scope>
</reference>
<feature type="region of interest" description="Disordered" evidence="1">
    <location>
        <begin position="174"/>
        <end position="198"/>
    </location>
</feature>
<feature type="compositionally biased region" description="Pro residues" evidence="1">
    <location>
        <begin position="128"/>
        <end position="137"/>
    </location>
</feature>
<feature type="region of interest" description="Disordered" evidence="1">
    <location>
        <begin position="21"/>
        <end position="138"/>
    </location>
</feature>
<reference evidence="2" key="1">
    <citation type="journal article" date="2019" name="BMC Genomics">
        <title>A new reference genome for Sorghum bicolor reveals high levels of sequence similarity between sweet and grain genotypes: implications for the genetics of sugar metabolism.</title>
        <authorList>
            <person name="Cooper E.A."/>
            <person name="Brenton Z.W."/>
            <person name="Flinn B.S."/>
            <person name="Jenkins J."/>
            <person name="Shu S."/>
            <person name="Flowers D."/>
            <person name="Luo F."/>
            <person name="Wang Y."/>
            <person name="Xia P."/>
            <person name="Barry K."/>
            <person name="Daum C."/>
            <person name="Lipzen A."/>
            <person name="Yoshinaga Y."/>
            <person name="Schmutz J."/>
            <person name="Saski C."/>
            <person name="Vermerris W."/>
            <person name="Kresovich S."/>
        </authorList>
    </citation>
    <scope>NUCLEOTIDE SEQUENCE</scope>
</reference>
<organism evidence="2 3">
    <name type="scientific">Sorghum bicolor</name>
    <name type="common">Sorghum</name>
    <name type="synonym">Sorghum vulgare</name>
    <dbReference type="NCBI Taxonomy" id="4558"/>
    <lineage>
        <taxon>Eukaryota</taxon>
        <taxon>Viridiplantae</taxon>
        <taxon>Streptophyta</taxon>
        <taxon>Embryophyta</taxon>
        <taxon>Tracheophyta</taxon>
        <taxon>Spermatophyta</taxon>
        <taxon>Magnoliopsida</taxon>
        <taxon>Liliopsida</taxon>
        <taxon>Poales</taxon>
        <taxon>Poaceae</taxon>
        <taxon>PACMAD clade</taxon>
        <taxon>Panicoideae</taxon>
        <taxon>Andropogonodae</taxon>
        <taxon>Andropogoneae</taxon>
        <taxon>Sorghinae</taxon>
        <taxon>Sorghum</taxon>
    </lineage>
</organism>
<name>A0A921UI66_SORBI</name>
<dbReference type="AlphaFoldDB" id="A0A921UI66"/>
<accession>A0A921UI66</accession>
<evidence type="ECO:0000256" key="1">
    <source>
        <dbReference type="SAM" id="MobiDB-lite"/>
    </source>
</evidence>
<feature type="compositionally biased region" description="Basic residues" evidence="1">
    <location>
        <begin position="98"/>
        <end position="107"/>
    </location>
</feature>
<evidence type="ECO:0000313" key="2">
    <source>
        <dbReference type="EMBL" id="KAG0532962.1"/>
    </source>
</evidence>
<sequence length="253" mass="26821">MGPDATRCVRCSGEDYNLPECGTGRCAVSPVPNPRHRKLPTPKDLTGRTHRASGPNRAGPTAGTHTRPPPARTPPPPLRLVRRRRRAPAPLRAAGRPHAPRCRLRPHARPDAPLPPAASPCAPRRRPPAPPCAPPAASPTLRAAAIQPLRAAPPAASASLRAAGRLRLLAPAGRLRSRAQQPPTHRRPPLVRKEPNPHSARLCSPARALPACCLPTCPLASCSPPARARSAPVADARAVPAWQQPRPIVPVLL</sequence>
<comment type="caution">
    <text evidence="2">The sequence shown here is derived from an EMBL/GenBank/DDBJ whole genome shotgun (WGS) entry which is preliminary data.</text>
</comment>
<protein>
    <submittedName>
        <fullName evidence="2">Uncharacterized protein</fullName>
    </submittedName>
</protein>
<proteinExistence type="predicted"/>
<dbReference type="EMBL" id="CM027683">
    <property type="protein sequence ID" value="KAG0532962.1"/>
    <property type="molecule type" value="Genomic_DNA"/>
</dbReference>
<feature type="compositionally biased region" description="Low complexity" evidence="1">
    <location>
        <begin position="88"/>
        <end position="97"/>
    </location>
</feature>